<dbReference type="PANTHER" id="PTHR10982">
    <property type="entry name" value="MALONYL COA-ACYL CARRIER PROTEIN TRANSACYLASE"/>
    <property type="match status" value="1"/>
</dbReference>
<evidence type="ECO:0000256" key="1">
    <source>
        <dbReference type="ARBA" id="ARBA00022679"/>
    </source>
</evidence>
<dbReference type="InterPro" id="IPR050830">
    <property type="entry name" value="Fungal_FAS"/>
</dbReference>
<dbReference type="AlphaFoldDB" id="A0A6G0X902"/>
<protein>
    <recommendedName>
        <fullName evidence="2">Fatty acid synthase type I helical domain-containing protein</fullName>
    </recommendedName>
</protein>
<dbReference type="Gene3D" id="3.40.50.720">
    <property type="entry name" value="NAD(P)-binding Rossmann-like Domain"/>
    <property type="match status" value="1"/>
</dbReference>
<dbReference type="Pfam" id="PF18314">
    <property type="entry name" value="FAS_I_H"/>
    <property type="match status" value="1"/>
</dbReference>
<reference evidence="3 4" key="1">
    <citation type="submission" date="2019-07" db="EMBL/GenBank/DDBJ databases">
        <title>Genomics analysis of Aphanomyces spp. identifies a new class of oomycete effector associated with host adaptation.</title>
        <authorList>
            <person name="Gaulin E."/>
        </authorList>
    </citation>
    <scope>NUCLEOTIDE SEQUENCE [LARGE SCALE GENOMIC DNA]</scope>
    <source>
        <strain evidence="3 4">ATCC 201684</strain>
    </source>
</reference>
<dbReference type="VEuPathDB" id="FungiDB:AeMF1_006397"/>
<keyword evidence="1" id="KW-0808">Transferase</keyword>
<dbReference type="InterPro" id="IPR041550">
    <property type="entry name" value="FASI_helical"/>
</dbReference>
<dbReference type="PANTHER" id="PTHR10982:SF21">
    <property type="entry name" value="FATTY ACID SYNTHASE SUBUNIT BETA"/>
    <property type="match status" value="1"/>
</dbReference>
<feature type="domain" description="Fatty acid synthase type I helical" evidence="2">
    <location>
        <begin position="10"/>
        <end position="66"/>
    </location>
</feature>
<sequence length="146" mass="17062">MKFDSLATLKKTNADEVARREKQIDLWVSEHGEYDEKGIQPKFDAKKIRIYSSYWNWVMQDALYYRTLATVEGVKIGVSIIDHDSYLAQMAAFLNTDLTDLVWREDPDTWHRPFLCKRWTPELPATTEFLVARQQALGKSDLPFNC</sequence>
<organism evidence="3 4">
    <name type="scientific">Aphanomyces euteiches</name>
    <dbReference type="NCBI Taxonomy" id="100861"/>
    <lineage>
        <taxon>Eukaryota</taxon>
        <taxon>Sar</taxon>
        <taxon>Stramenopiles</taxon>
        <taxon>Oomycota</taxon>
        <taxon>Saprolegniomycetes</taxon>
        <taxon>Saprolegniales</taxon>
        <taxon>Verrucalvaceae</taxon>
        <taxon>Aphanomyces</taxon>
    </lineage>
</organism>
<evidence type="ECO:0000313" key="3">
    <source>
        <dbReference type="EMBL" id="KAF0736432.1"/>
    </source>
</evidence>
<evidence type="ECO:0000313" key="4">
    <source>
        <dbReference type="Proteomes" id="UP000481153"/>
    </source>
</evidence>
<comment type="caution">
    <text evidence="3">The sequence shown here is derived from an EMBL/GenBank/DDBJ whole genome shotgun (WGS) entry which is preliminary data.</text>
</comment>
<dbReference type="GO" id="GO:0016740">
    <property type="term" value="F:transferase activity"/>
    <property type="evidence" value="ECO:0007669"/>
    <property type="project" value="UniProtKB-KW"/>
</dbReference>
<gene>
    <name evidence="3" type="ORF">Ae201684_007450</name>
</gene>
<accession>A0A6G0X902</accession>
<proteinExistence type="predicted"/>
<evidence type="ECO:0000259" key="2">
    <source>
        <dbReference type="Pfam" id="PF18314"/>
    </source>
</evidence>
<name>A0A6G0X902_9STRA</name>
<keyword evidence="4" id="KW-1185">Reference proteome</keyword>
<dbReference type="EMBL" id="VJMJ01000089">
    <property type="protein sequence ID" value="KAF0736432.1"/>
    <property type="molecule type" value="Genomic_DNA"/>
</dbReference>
<dbReference type="Proteomes" id="UP000481153">
    <property type="component" value="Unassembled WGS sequence"/>
</dbReference>